<organism evidence="4 5">
    <name type="scientific">Streptococcus phocae</name>
    <dbReference type="NCBI Taxonomy" id="119224"/>
    <lineage>
        <taxon>Bacteria</taxon>
        <taxon>Bacillati</taxon>
        <taxon>Bacillota</taxon>
        <taxon>Bacilli</taxon>
        <taxon>Lactobacillales</taxon>
        <taxon>Streptococcaceae</taxon>
        <taxon>Streptococcus</taxon>
    </lineage>
</organism>
<dbReference type="InterPro" id="IPR023365">
    <property type="entry name" value="Sortase_dom-sf"/>
</dbReference>
<dbReference type="NCBIfam" id="TIGR01076">
    <property type="entry name" value="sortase_fam"/>
    <property type="match status" value="1"/>
</dbReference>
<keyword evidence="3" id="KW-1133">Transmembrane helix</keyword>
<accession>A0A0P6SLM4</accession>
<protein>
    <submittedName>
        <fullName evidence="4">Sortase</fullName>
    </submittedName>
</protein>
<evidence type="ECO:0000313" key="5">
    <source>
        <dbReference type="Proteomes" id="UP000049578"/>
    </source>
</evidence>
<evidence type="ECO:0000256" key="2">
    <source>
        <dbReference type="PIRSR" id="PIRSR605754-1"/>
    </source>
</evidence>
<dbReference type="EMBL" id="LHQM01000015">
    <property type="protein sequence ID" value="KPJ22405.1"/>
    <property type="molecule type" value="Genomic_DNA"/>
</dbReference>
<reference evidence="4 5" key="1">
    <citation type="submission" date="2015-08" db="EMBL/GenBank/DDBJ databases">
        <title>Genome sequence of Streptococcus phocae subsp. phocae ATCC 51973T isolated from liver specimen obtained from seal.</title>
        <authorList>
            <person name="Avendano-Herrera R."/>
        </authorList>
    </citation>
    <scope>NUCLEOTIDE SEQUENCE [LARGE SCALE GENOMIC DNA]</scope>
    <source>
        <strain evidence="4 5">ATCC 51973</strain>
    </source>
</reference>
<evidence type="ECO:0000256" key="1">
    <source>
        <dbReference type="ARBA" id="ARBA00022801"/>
    </source>
</evidence>
<dbReference type="AlphaFoldDB" id="A0A0P6SLM4"/>
<dbReference type="Gene3D" id="2.40.260.10">
    <property type="entry name" value="Sortase"/>
    <property type="match status" value="1"/>
</dbReference>
<feature type="active site" description="Proton donor/acceptor" evidence="2">
    <location>
        <position position="156"/>
    </location>
</feature>
<dbReference type="GO" id="GO:0016787">
    <property type="term" value="F:hydrolase activity"/>
    <property type="evidence" value="ECO:0007669"/>
    <property type="project" value="UniProtKB-KW"/>
</dbReference>
<feature type="transmembrane region" description="Helical" evidence="3">
    <location>
        <begin position="255"/>
        <end position="275"/>
    </location>
</feature>
<dbReference type="InterPro" id="IPR042002">
    <property type="entry name" value="Sortase_C"/>
</dbReference>
<feature type="transmembrane region" description="Helical" evidence="3">
    <location>
        <begin position="21"/>
        <end position="40"/>
    </location>
</feature>
<dbReference type="InterPro" id="IPR005754">
    <property type="entry name" value="Sortase"/>
</dbReference>
<keyword evidence="3" id="KW-0812">Transmembrane</keyword>
<dbReference type="PATRIC" id="fig|119224.3.peg.491"/>
<gene>
    <name evidence="4" type="ORF">AKK44_04780</name>
</gene>
<proteinExistence type="predicted"/>
<dbReference type="CDD" id="cd05827">
    <property type="entry name" value="Sortase_C"/>
    <property type="match status" value="1"/>
</dbReference>
<keyword evidence="1" id="KW-0378">Hydrolase</keyword>
<comment type="caution">
    <text evidence="4">The sequence shown here is derived from an EMBL/GenBank/DDBJ whole genome shotgun (WGS) entry which is preliminary data.</text>
</comment>
<keyword evidence="5" id="KW-1185">Reference proteome</keyword>
<evidence type="ECO:0000313" key="4">
    <source>
        <dbReference type="EMBL" id="KPJ22405.1"/>
    </source>
</evidence>
<feature type="active site" description="Acyl-thioester intermediate" evidence="2">
    <location>
        <position position="218"/>
    </location>
</feature>
<dbReference type="Pfam" id="PF04203">
    <property type="entry name" value="Sortase"/>
    <property type="match status" value="1"/>
</dbReference>
<sequence length="286" mass="32657">MAKTKSAGQKQPFLVRFGLPLLFILGLLIASYPMVSNYYYRIKQDQSVSSFETAKSKVDQADIKRRITLAQAYNATLDPSRINDPYTDLEKKGVAEYAKMLELNEQIGYVEVPRIDINLPIYAGTSEEVLQKGAGHLEGTSLPIGGKDTHTVITAHTGLPQAKLFTDVHKMKKGDLFFIHNLERTLAYQVDRIMVVEPDDFTPVLVKKGKDYATLLTCTPYGINSHRLLVRGHRVPYRKAVEKARAQRPWYAHRWIILAVLFFVILVIGCLIFWYRKRRRKDVTSE</sequence>
<dbReference type="NCBIfam" id="NF033745">
    <property type="entry name" value="class_C_sortase"/>
    <property type="match status" value="1"/>
</dbReference>
<keyword evidence="3" id="KW-0472">Membrane</keyword>
<dbReference type="STRING" id="119224.AKK44_04780"/>
<dbReference type="Proteomes" id="UP000049578">
    <property type="component" value="Unassembled WGS sequence"/>
</dbReference>
<name>A0A0P6SLM4_9STRE</name>
<dbReference type="SUPFAM" id="SSF63817">
    <property type="entry name" value="Sortase"/>
    <property type="match status" value="1"/>
</dbReference>
<evidence type="ECO:0000256" key="3">
    <source>
        <dbReference type="SAM" id="Phobius"/>
    </source>
</evidence>
<dbReference type="RefSeq" id="WP_054278740.1">
    <property type="nucleotide sequence ID" value="NZ_LHQM01000015.1"/>
</dbReference>